<organism evidence="2 3">
    <name type="scientific">Virgibacillus sediminis</name>
    <dbReference type="NCBI Taxonomy" id="202260"/>
    <lineage>
        <taxon>Bacteria</taxon>
        <taxon>Bacillati</taxon>
        <taxon>Bacillota</taxon>
        <taxon>Bacilli</taxon>
        <taxon>Bacillales</taxon>
        <taxon>Bacillaceae</taxon>
        <taxon>Virgibacillus</taxon>
    </lineage>
</organism>
<dbReference type="Gene3D" id="3.60.15.10">
    <property type="entry name" value="Ribonuclease Z/Hydroxyacylglutathione hydrolase-like"/>
    <property type="match status" value="1"/>
</dbReference>
<dbReference type="Pfam" id="PF00753">
    <property type="entry name" value="Lactamase_B"/>
    <property type="match status" value="1"/>
</dbReference>
<dbReference type="SUPFAM" id="SSF56281">
    <property type="entry name" value="Metallo-hydrolase/oxidoreductase"/>
    <property type="match status" value="1"/>
</dbReference>
<gene>
    <name evidence="2" type="ORF">ACFODW_14800</name>
</gene>
<comment type="caution">
    <text evidence="2">The sequence shown here is derived from an EMBL/GenBank/DDBJ whole genome shotgun (WGS) entry which is preliminary data.</text>
</comment>
<keyword evidence="3" id="KW-1185">Reference proteome</keyword>
<dbReference type="InterPro" id="IPR035681">
    <property type="entry name" value="ComA-like_MBL"/>
</dbReference>
<evidence type="ECO:0000313" key="3">
    <source>
        <dbReference type="Proteomes" id="UP001595387"/>
    </source>
</evidence>
<sequence length="290" mass="32216">MHMRKKQLPAIILCLLFLMAPSHVLGERMPEMLVHFIDVGQGDSILVQTPAGKNILIDAGPPDAGEKVTSYLRDQQVGKIDLLVATHPDIDHIGGLPNVINSIKVEKILDSGKLHTTKTYAKYIRTVRKHDIPVTIAKQGDEVKIDPNLDIRVLNSHAGFKSNNQSSIVLKITYGKIDFLLTSDVEKSQEKNLVKENVEAEIMKVAHHGSKTSSSLEFLKEVNPEAAILTYHAENDFGHPVDRVISNLHKVNADIYSTAMFGDVVITTNGEDYFLLPERNPFHNLEMDAS</sequence>
<dbReference type="Proteomes" id="UP001595387">
    <property type="component" value="Unassembled WGS sequence"/>
</dbReference>
<dbReference type="CDD" id="cd07731">
    <property type="entry name" value="ComA-like_MBL-fold"/>
    <property type="match status" value="1"/>
</dbReference>
<dbReference type="RefSeq" id="WP_390307553.1">
    <property type="nucleotide sequence ID" value="NZ_JBHRRZ010000037.1"/>
</dbReference>
<dbReference type="InterPro" id="IPR036866">
    <property type="entry name" value="RibonucZ/Hydroxyglut_hydro"/>
</dbReference>
<proteinExistence type="predicted"/>
<dbReference type="PANTHER" id="PTHR30619">
    <property type="entry name" value="DNA INTERNALIZATION/COMPETENCE PROTEIN COMEC/REC2"/>
    <property type="match status" value="1"/>
</dbReference>
<name>A0ABV7A9E5_9BACI</name>
<evidence type="ECO:0000259" key="1">
    <source>
        <dbReference type="SMART" id="SM00849"/>
    </source>
</evidence>
<dbReference type="PANTHER" id="PTHR30619:SF7">
    <property type="entry name" value="BETA-LACTAMASE DOMAIN PROTEIN"/>
    <property type="match status" value="1"/>
</dbReference>
<evidence type="ECO:0000313" key="2">
    <source>
        <dbReference type="EMBL" id="MFC2949588.1"/>
    </source>
</evidence>
<dbReference type="InterPro" id="IPR001279">
    <property type="entry name" value="Metallo-B-lactamas"/>
</dbReference>
<accession>A0ABV7A9E5</accession>
<feature type="domain" description="Metallo-beta-lactamase" evidence="1">
    <location>
        <begin position="41"/>
        <end position="232"/>
    </location>
</feature>
<protein>
    <submittedName>
        <fullName evidence="2">ComEC/Rec2 family competence protein</fullName>
    </submittedName>
</protein>
<dbReference type="SMART" id="SM00849">
    <property type="entry name" value="Lactamase_B"/>
    <property type="match status" value="1"/>
</dbReference>
<dbReference type="InterPro" id="IPR052159">
    <property type="entry name" value="Competence_DNA_uptake"/>
</dbReference>
<reference evidence="3" key="1">
    <citation type="journal article" date="2019" name="Int. J. Syst. Evol. Microbiol.">
        <title>The Global Catalogue of Microorganisms (GCM) 10K type strain sequencing project: providing services to taxonomists for standard genome sequencing and annotation.</title>
        <authorList>
            <consortium name="The Broad Institute Genomics Platform"/>
            <consortium name="The Broad Institute Genome Sequencing Center for Infectious Disease"/>
            <person name="Wu L."/>
            <person name="Ma J."/>
        </authorList>
    </citation>
    <scope>NUCLEOTIDE SEQUENCE [LARGE SCALE GENOMIC DNA]</scope>
    <source>
        <strain evidence="3">KCTC 13193</strain>
    </source>
</reference>
<dbReference type="EMBL" id="JBHRRZ010000037">
    <property type="protein sequence ID" value="MFC2949588.1"/>
    <property type="molecule type" value="Genomic_DNA"/>
</dbReference>